<dbReference type="SUPFAM" id="SSF47413">
    <property type="entry name" value="lambda repressor-like DNA-binding domains"/>
    <property type="match status" value="1"/>
</dbReference>
<dbReference type="RefSeq" id="WP_066266311.1">
    <property type="nucleotide sequence ID" value="NZ_JARMAB010000028.1"/>
</dbReference>
<dbReference type="InterPro" id="IPR019734">
    <property type="entry name" value="TPR_rpt"/>
</dbReference>
<proteinExistence type="predicted"/>
<name>A0ABU6MJX2_9BACI</name>
<organism evidence="2 3">
    <name type="scientific">Heyndrickxia acidicola</name>
    <dbReference type="NCBI Taxonomy" id="209389"/>
    <lineage>
        <taxon>Bacteria</taxon>
        <taxon>Bacillati</taxon>
        <taxon>Bacillota</taxon>
        <taxon>Bacilli</taxon>
        <taxon>Bacillales</taxon>
        <taxon>Bacillaceae</taxon>
        <taxon>Heyndrickxia</taxon>
    </lineage>
</organism>
<dbReference type="InterPro" id="IPR010982">
    <property type="entry name" value="Lambda_DNA-bd_dom_sf"/>
</dbReference>
<dbReference type="Gene3D" id="1.10.260.40">
    <property type="entry name" value="lambda repressor-like DNA-binding domains"/>
    <property type="match status" value="1"/>
</dbReference>
<protein>
    <submittedName>
        <fullName evidence="2">Helix-turn-helix transcriptional regulator</fullName>
    </submittedName>
</protein>
<dbReference type="InterPro" id="IPR001387">
    <property type="entry name" value="Cro/C1-type_HTH"/>
</dbReference>
<gene>
    <name evidence="2" type="ORF">P4T90_18215</name>
</gene>
<dbReference type="SMART" id="SM00028">
    <property type="entry name" value="TPR"/>
    <property type="match status" value="4"/>
</dbReference>
<sequence length="423" mass="50173">MNIGTRIHFYRLKKRMTEAELAEGITTVAYLKSIEKNEQTPPIELMSGLCDKLEIPFMTNVNETLIELLERWRRYLVLNHKEKADELHQSILKSISDQDEFKLILTYHTYLIRYHLIHSNLEEALELIEQLKPFQFDLPDELKFAFHKCCGNYFYYHQKYTKAVQAFSHAKKYLISIRSHLKEEQADLYYMYGLVLSRMRKNTLTIYYIEEALSLFQGTYQFKRCTDCHLLLGLAYRRVQDYFESAKHYNWARELAESTGYMSILPKIDNNLGILKSQEGNSSQAISFFLRSLEHPSDPKRPKRQDTLNTILNIIKEYYIIGCFEQVNKWLDEGFRHVLDHEDYKQQMIELKFYKYIADGFPSGFDVFVLEEAIPYFKEIKKYHLLILYSKTLGDYYNNRELYKEAAASFALANSAYEKILAL</sequence>
<feature type="domain" description="HTH cro/C1-type" evidence="1">
    <location>
        <begin position="7"/>
        <end position="65"/>
    </location>
</feature>
<accession>A0ABU6MJX2</accession>
<dbReference type="PROSITE" id="PS50943">
    <property type="entry name" value="HTH_CROC1"/>
    <property type="match status" value="1"/>
</dbReference>
<evidence type="ECO:0000313" key="2">
    <source>
        <dbReference type="EMBL" id="MED1204985.1"/>
    </source>
</evidence>
<dbReference type="Proteomes" id="UP001341444">
    <property type="component" value="Unassembled WGS sequence"/>
</dbReference>
<evidence type="ECO:0000259" key="1">
    <source>
        <dbReference type="PROSITE" id="PS50943"/>
    </source>
</evidence>
<reference evidence="2 3" key="1">
    <citation type="submission" date="2023-03" db="EMBL/GenBank/DDBJ databases">
        <title>Bacillus Genome Sequencing.</title>
        <authorList>
            <person name="Dunlap C."/>
        </authorList>
    </citation>
    <scope>NUCLEOTIDE SEQUENCE [LARGE SCALE GENOMIC DNA]</scope>
    <source>
        <strain evidence="2 3">B-23453</strain>
    </source>
</reference>
<evidence type="ECO:0000313" key="3">
    <source>
        <dbReference type="Proteomes" id="UP001341444"/>
    </source>
</evidence>
<dbReference type="EMBL" id="JARMAB010000028">
    <property type="protein sequence ID" value="MED1204985.1"/>
    <property type="molecule type" value="Genomic_DNA"/>
</dbReference>
<dbReference type="Gene3D" id="1.25.40.10">
    <property type="entry name" value="Tetratricopeptide repeat domain"/>
    <property type="match status" value="1"/>
</dbReference>
<dbReference type="SUPFAM" id="SSF48452">
    <property type="entry name" value="TPR-like"/>
    <property type="match status" value="1"/>
</dbReference>
<keyword evidence="3" id="KW-1185">Reference proteome</keyword>
<dbReference type="InterPro" id="IPR011990">
    <property type="entry name" value="TPR-like_helical_dom_sf"/>
</dbReference>
<comment type="caution">
    <text evidence="2">The sequence shown here is derived from an EMBL/GenBank/DDBJ whole genome shotgun (WGS) entry which is preliminary data.</text>
</comment>